<gene>
    <name evidence="2" type="ORF">ILYODFUR_018956</name>
</gene>
<organism evidence="2 3">
    <name type="scientific">Ilyodon furcidens</name>
    <name type="common">goldbreast splitfin</name>
    <dbReference type="NCBI Taxonomy" id="33524"/>
    <lineage>
        <taxon>Eukaryota</taxon>
        <taxon>Metazoa</taxon>
        <taxon>Chordata</taxon>
        <taxon>Craniata</taxon>
        <taxon>Vertebrata</taxon>
        <taxon>Euteleostomi</taxon>
        <taxon>Actinopterygii</taxon>
        <taxon>Neopterygii</taxon>
        <taxon>Teleostei</taxon>
        <taxon>Neoteleostei</taxon>
        <taxon>Acanthomorphata</taxon>
        <taxon>Ovalentaria</taxon>
        <taxon>Atherinomorphae</taxon>
        <taxon>Cyprinodontiformes</taxon>
        <taxon>Goodeidae</taxon>
        <taxon>Ilyodon</taxon>
    </lineage>
</organism>
<dbReference type="EMBL" id="JAHRIQ010059798">
    <property type="protein sequence ID" value="MEQ2240814.1"/>
    <property type="molecule type" value="Genomic_DNA"/>
</dbReference>
<dbReference type="Proteomes" id="UP001482620">
    <property type="component" value="Unassembled WGS sequence"/>
</dbReference>
<evidence type="ECO:0000256" key="1">
    <source>
        <dbReference type="SAM" id="MobiDB-lite"/>
    </source>
</evidence>
<feature type="non-terminal residue" evidence="2">
    <location>
        <position position="1"/>
    </location>
</feature>
<feature type="compositionally biased region" description="Polar residues" evidence="1">
    <location>
        <begin position="1"/>
        <end position="17"/>
    </location>
</feature>
<protein>
    <recommendedName>
        <fullName evidence="4">Prolactin receptor</fullName>
    </recommendedName>
</protein>
<name>A0ABV0U6J1_9TELE</name>
<keyword evidence="3" id="KW-1185">Reference proteome</keyword>
<feature type="region of interest" description="Disordered" evidence="1">
    <location>
        <begin position="1"/>
        <end position="32"/>
    </location>
</feature>
<accession>A0ABV0U6J1</accession>
<evidence type="ECO:0000313" key="2">
    <source>
        <dbReference type="EMBL" id="MEQ2240814.1"/>
    </source>
</evidence>
<evidence type="ECO:0008006" key="4">
    <source>
        <dbReference type="Google" id="ProtNLM"/>
    </source>
</evidence>
<proteinExistence type="predicted"/>
<reference evidence="2 3" key="1">
    <citation type="submission" date="2021-06" db="EMBL/GenBank/DDBJ databases">
        <authorList>
            <person name="Palmer J.M."/>
        </authorList>
    </citation>
    <scope>NUCLEOTIDE SEQUENCE [LARGE SCALE GENOMIC DNA]</scope>
    <source>
        <strain evidence="3">if_2019</strain>
        <tissue evidence="2">Muscle</tissue>
    </source>
</reference>
<evidence type="ECO:0000313" key="3">
    <source>
        <dbReference type="Proteomes" id="UP001482620"/>
    </source>
</evidence>
<sequence>SSCPSAAQSVDLKQQGGTRYVPSGRPHGGLTVENPSPCCHNPSSAPRLSGVPTLPQLHISETVIVSPSRQEAEFKRQLSPLSEEESQCSVPVGASLRTDTSIVLGQKKDSPLGVERIKASAGNLYFRMWHSSPDVPLLLTDNGSPVVQGETDGDTVIKETDTNEVTAERPGRLSAGEPNDFFPIETFSCGAVEQACARHSEHGYKNTVSQQPPYPIVTESDDLLSQTQRAISPHQSQNAPVVRTMKWQEPKARTWKCPSNREELPSVSPQEMAETKLIKETVVPAPSVSASSELDVDDNETIKRDKEAEMEDQLPFCQTVENELKIIEVPNNEMAGFPSVEKADSKDWEANHEPFWEKLIMNKSPVLLKNNKVKKKFKRSVSLSLSCPIYQDSLHWNNRMKVGLLT</sequence>
<comment type="caution">
    <text evidence="2">The sequence shown here is derived from an EMBL/GenBank/DDBJ whole genome shotgun (WGS) entry which is preliminary data.</text>
</comment>